<dbReference type="WBParaSite" id="jg25300">
    <property type="protein sequence ID" value="jg25300"/>
    <property type="gene ID" value="jg25300"/>
</dbReference>
<evidence type="ECO:0000313" key="2">
    <source>
        <dbReference type="WBParaSite" id="jg25300"/>
    </source>
</evidence>
<reference evidence="2" key="1">
    <citation type="submission" date="2022-11" db="UniProtKB">
        <authorList>
            <consortium name="WormBaseParasite"/>
        </authorList>
    </citation>
    <scope>IDENTIFICATION</scope>
</reference>
<proteinExistence type="predicted"/>
<dbReference type="AlphaFoldDB" id="A0A915E056"/>
<keyword evidence="1" id="KW-1185">Reference proteome</keyword>
<evidence type="ECO:0000313" key="1">
    <source>
        <dbReference type="Proteomes" id="UP000887574"/>
    </source>
</evidence>
<dbReference type="Proteomes" id="UP000887574">
    <property type="component" value="Unplaced"/>
</dbReference>
<organism evidence="1 2">
    <name type="scientific">Ditylenchus dipsaci</name>
    <dbReference type="NCBI Taxonomy" id="166011"/>
    <lineage>
        <taxon>Eukaryota</taxon>
        <taxon>Metazoa</taxon>
        <taxon>Ecdysozoa</taxon>
        <taxon>Nematoda</taxon>
        <taxon>Chromadorea</taxon>
        <taxon>Rhabditida</taxon>
        <taxon>Tylenchina</taxon>
        <taxon>Tylenchomorpha</taxon>
        <taxon>Sphaerularioidea</taxon>
        <taxon>Anguinidae</taxon>
        <taxon>Anguininae</taxon>
        <taxon>Ditylenchus</taxon>
    </lineage>
</organism>
<protein>
    <submittedName>
        <fullName evidence="2">Uncharacterized protein</fullName>
    </submittedName>
</protein>
<sequence>MSLKNASGEQKWIRCQEITEKTAPNPRRSFWIIPKLTRDEYLSFDVSNILTNLRNRERVLYRKGKMLGFCNGFSMIFRGVRHRDGLWRWNAQTVVAKERQHQQIEMILLKEMDITGIYLMWQQWKLGNACQTQSLKPSKSRHAGRSLVNQAFGG</sequence>
<name>A0A915E056_9BILA</name>
<accession>A0A915E056</accession>